<protein>
    <submittedName>
        <fullName evidence="1">Phage tail protein</fullName>
    </submittedName>
</protein>
<comment type="caution">
    <text evidence="1">The sequence shown here is derived from an EMBL/GenBank/DDBJ whole genome shotgun (WGS) entry which is preliminary data.</text>
</comment>
<dbReference type="RefSeq" id="WP_098142595.1">
    <property type="nucleotide sequence ID" value="NZ_PDDV01000007.1"/>
</dbReference>
<dbReference type="InterPro" id="IPR010265">
    <property type="entry name" value="Phage_lambda_TipM"/>
</dbReference>
<dbReference type="STRING" id="636.AAW15_07820"/>
<sequence>METFRWPIRPDLVIVSQPRVSRIRFGDGYEQRRPDGLNADLKIYSVTLVASLAEGAQLEAFFARHGGVDAFRWTPPYGYRPINVLCRQWRSVRHARKITFTADFEQVVA</sequence>
<evidence type="ECO:0000313" key="1">
    <source>
        <dbReference type="EMBL" id="PEH74222.1"/>
    </source>
</evidence>
<name>A0A2A7U736_EDWTA</name>
<dbReference type="Proteomes" id="UP000219788">
    <property type="component" value="Unassembled WGS sequence"/>
</dbReference>
<gene>
    <name evidence="1" type="ORF">CRM76_01305</name>
</gene>
<dbReference type="OrthoDB" id="8607203at2"/>
<dbReference type="AlphaFoldDB" id="A0A2A7U736"/>
<accession>A0A2A7U736</accession>
<proteinExistence type="predicted"/>
<evidence type="ECO:0000313" key="2">
    <source>
        <dbReference type="Proteomes" id="UP000219788"/>
    </source>
</evidence>
<dbReference type="Pfam" id="PF05939">
    <property type="entry name" value="Phage_min_tail"/>
    <property type="match status" value="1"/>
</dbReference>
<reference evidence="2" key="1">
    <citation type="submission" date="2017-09" db="EMBL/GenBank/DDBJ databases">
        <title>FDA dAtabase for Regulatory Grade micrObial Sequences (FDA-ARGOS): Supporting development and validation of Infectious Disease Dx tests.</title>
        <authorList>
            <person name="Goldberg B."/>
            <person name="Campos J."/>
            <person name="Tallon L."/>
            <person name="Sadzewicz L."/>
            <person name="Ott S."/>
            <person name="Zhao X."/>
            <person name="Nagaraj S."/>
            <person name="Vavikolanu K."/>
            <person name="Aluvathingal J."/>
            <person name="Nadendla S."/>
            <person name="Geyer C."/>
            <person name="Sichtig H."/>
        </authorList>
    </citation>
    <scope>NUCLEOTIDE SEQUENCE [LARGE SCALE GENOMIC DNA]</scope>
    <source>
        <strain evidence="2">FDAARGOS_370</strain>
    </source>
</reference>
<organism evidence="1 2">
    <name type="scientific">Edwardsiella tarda</name>
    <dbReference type="NCBI Taxonomy" id="636"/>
    <lineage>
        <taxon>Bacteria</taxon>
        <taxon>Pseudomonadati</taxon>
        <taxon>Pseudomonadota</taxon>
        <taxon>Gammaproteobacteria</taxon>
        <taxon>Enterobacterales</taxon>
        <taxon>Hafniaceae</taxon>
        <taxon>Edwardsiella</taxon>
    </lineage>
</organism>
<dbReference type="EMBL" id="PDDV01000007">
    <property type="protein sequence ID" value="PEH74222.1"/>
    <property type="molecule type" value="Genomic_DNA"/>
</dbReference>